<keyword evidence="2" id="KW-0805">Transcription regulation</keyword>
<dbReference type="PANTHER" id="PTHR21277">
    <property type="entry name" value="TRANSCRIPTIONAL ADAPTER 1"/>
    <property type="match status" value="1"/>
</dbReference>
<dbReference type="GO" id="GO:0000124">
    <property type="term" value="C:SAGA complex"/>
    <property type="evidence" value="ECO:0007669"/>
    <property type="project" value="TreeGrafter"/>
</dbReference>
<comment type="caution">
    <text evidence="6">The sequence shown here is derived from an EMBL/GenBank/DDBJ whole genome shotgun (WGS) entry which is preliminary data.</text>
</comment>
<evidence type="ECO:0000256" key="4">
    <source>
        <dbReference type="ARBA" id="ARBA00023242"/>
    </source>
</evidence>
<dbReference type="PANTHER" id="PTHR21277:SF5">
    <property type="entry name" value="TRANSCRIPTIONAL ADAPTER 1"/>
    <property type="match status" value="1"/>
</dbReference>
<evidence type="ECO:0000256" key="2">
    <source>
        <dbReference type="ARBA" id="ARBA00023015"/>
    </source>
</evidence>
<proteinExistence type="predicted"/>
<evidence type="ECO:0000256" key="3">
    <source>
        <dbReference type="ARBA" id="ARBA00023163"/>
    </source>
</evidence>
<keyword evidence="3" id="KW-0804">Transcription</keyword>
<dbReference type="OrthoDB" id="10264870at2759"/>
<evidence type="ECO:0000313" key="6">
    <source>
        <dbReference type="EMBL" id="CAF9936793.1"/>
    </source>
</evidence>
<dbReference type="GO" id="GO:0006357">
    <property type="term" value="P:regulation of transcription by RNA polymerase II"/>
    <property type="evidence" value="ECO:0007669"/>
    <property type="project" value="TreeGrafter"/>
</dbReference>
<organism evidence="6 7">
    <name type="scientific">Imshaugia aleurites</name>
    <dbReference type="NCBI Taxonomy" id="172621"/>
    <lineage>
        <taxon>Eukaryota</taxon>
        <taxon>Fungi</taxon>
        <taxon>Dikarya</taxon>
        <taxon>Ascomycota</taxon>
        <taxon>Pezizomycotina</taxon>
        <taxon>Lecanoromycetes</taxon>
        <taxon>OSLEUM clade</taxon>
        <taxon>Lecanoromycetidae</taxon>
        <taxon>Lecanorales</taxon>
        <taxon>Lecanorineae</taxon>
        <taxon>Parmeliaceae</taxon>
        <taxon>Imshaugia</taxon>
    </lineage>
</organism>
<sequence>MPDIDPAALSRSDSVSAAYPGSLSLKQPNGISALPSQKVVKIVSAAQRIDLEPYYTSLKAAVGENFAKYKEAICLFILGHLNQNELSYQIDQYVTVDPNIEHLHNQLIAGTFANVGRDLPEPGVAPWVSANDKPTVLAKPVSGDAAEQRLKTEIMRLPARDRRRLKEVPDGETYDNVSHSVASSMNNYHAAKMIRLPDSVPASAGGLNKTNWDLEIRKRYSQPLASETGEFPDTDTIHNRMVPICYEESLPNGPSAACAEFMATATEQYIKSVIGSVLAKTRSNLAGAASSISITTHRYRKQLDREEGMLSRGDMSRGMFNNLLPAEAREAAARRPLGMGDFRIALDVGGDCGIGQMPTIVENVMGGWPEGVLEGWGRHPDEDVEMQDVETERSGARVNGVLTNGVHVNGNAHSDNENFGWEGGSEKDRQTLNSLLDECLAIGQ</sequence>
<gene>
    <name evidence="6" type="primary">HFI1</name>
    <name evidence="6" type="ORF">IMSHALPRED_010899</name>
</gene>
<dbReference type="Pfam" id="PF12767">
    <property type="entry name" value="SAGA-Tad1"/>
    <property type="match status" value="1"/>
</dbReference>
<dbReference type="GO" id="GO:0005634">
    <property type="term" value="C:nucleus"/>
    <property type="evidence" value="ECO:0007669"/>
    <property type="project" value="UniProtKB-SubCell"/>
</dbReference>
<dbReference type="Proteomes" id="UP000664534">
    <property type="component" value="Unassembled WGS sequence"/>
</dbReference>
<dbReference type="AlphaFoldDB" id="A0A8H3GBN4"/>
<feature type="region of interest" description="Disordered" evidence="5">
    <location>
        <begin position="407"/>
        <end position="427"/>
    </location>
</feature>
<dbReference type="InterPro" id="IPR024738">
    <property type="entry name" value="Hfi1/Tada1"/>
</dbReference>
<evidence type="ECO:0000256" key="5">
    <source>
        <dbReference type="SAM" id="MobiDB-lite"/>
    </source>
</evidence>
<comment type="subcellular location">
    <subcellularLocation>
        <location evidence="1">Nucleus</location>
    </subcellularLocation>
</comment>
<accession>A0A8H3GBN4</accession>
<protein>
    <submittedName>
        <fullName evidence="6">Transcriptional coactivator hfi1/ADA1</fullName>
    </submittedName>
</protein>
<keyword evidence="7" id="KW-1185">Reference proteome</keyword>
<dbReference type="EMBL" id="CAJPDT010000094">
    <property type="protein sequence ID" value="CAF9936793.1"/>
    <property type="molecule type" value="Genomic_DNA"/>
</dbReference>
<reference evidence="6" key="1">
    <citation type="submission" date="2021-03" db="EMBL/GenBank/DDBJ databases">
        <authorList>
            <person name="Tagirdzhanova G."/>
        </authorList>
    </citation>
    <scope>NUCLEOTIDE SEQUENCE</scope>
</reference>
<evidence type="ECO:0000256" key="1">
    <source>
        <dbReference type="ARBA" id="ARBA00004123"/>
    </source>
</evidence>
<keyword evidence="4" id="KW-0539">Nucleus</keyword>
<name>A0A8H3GBN4_9LECA</name>
<dbReference type="CDD" id="cd22933">
    <property type="entry name" value="HFD_HFI1"/>
    <property type="match status" value="1"/>
</dbReference>
<dbReference type="GO" id="GO:0003713">
    <property type="term" value="F:transcription coactivator activity"/>
    <property type="evidence" value="ECO:0007669"/>
    <property type="project" value="TreeGrafter"/>
</dbReference>
<evidence type="ECO:0000313" key="7">
    <source>
        <dbReference type="Proteomes" id="UP000664534"/>
    </source>
</evidence>